<proteinExistence type="inferred from homology"/>
<evidence type="ECO:0000256" key="18">
    <source>
        <dbReference type="ARBA" id="ARBA00048380"/>
    </source>
</evidence>
<dbReference type="OMA" id="DWTHHPF"/>
<dbReference type="STRING" id="9785.ENSLAFP00000003547"/>
<evidence type="ECO:0000256" key="3">
    <source>
        <dbReference type="ARBA" id="ARBA00011913"/>
    </source>
</evidence>
<evidence type="ECO:0000256" key="19">
    <source>
        <dbReference type="ARBA" id="ARBA00048402"/>
    </source>
</evidence>
<evidence type="ECO:0000313" key="33">
    <source>
        <dbReference type="Proteomes" id="UP000007646"/>
    </source>
</evidence>
<keyword evidence="7" id="KW-0862">Zinc</keyword>
<evidence type="ECO:0000256" key="2">
    <source>
        <dbReference type="ARBA" id="ARBA00006247"/>
    </source>
</evidence>
<comment type="catalytic activity">
    <reaction evidence="26">
        <text>L-phenylalanine + (9Z)-octadecenoate = N-(9Z-octadecenoyl)-L-phenylalanine + H2O</text>
        <dbReference type="Rhea" id="RHEA:51300"/>
        <dbReference type="ChEBI" id="CHEBI:15377"/>
        <dbReference type="ChEBI" id="CHEBI:30823"/>
        <dbReference type="ChEBI" id="CHEBI:58095"/>
        <dbReference type="ChEBI" id="CHEBI:134020"/>
    </reaction>
    <physiologicalReaction direction="left-to-right" evidence="26">
        <dbReference type="Rhea" id="RHEA:51301"/>
    </physiologicalReaction>
    <physiologicalReaction direction="right-to-left" evidence="26">
        <dbReference type="Rhea" id="RHEA:51302"/>
    </physiologicalReaction>
</comment>
<evidence type="ECO:0000256" key="22">
    <source>
        <dbReference type="ARBA" id="ARBA00048729"/>
    </source>
</evidence>
<dbReference type="Proteomes" id="UP000007646">
    <property type="component" value="Unassembled WGS sequence"/>
</dbReference>
<dbReference type="Pfam" id="PF07687">
    <property type="entry name" value="M20_dimer"/>
    <property type="match status" value="1"/>
</dbReference>
<dbReference type="GO" id="GO:0006629">
    <property type="term" value="P:lipid metabolic process"/>
    <property type="evidence" value="ECO:0007669"/>
    <property type="project" value="Ensembl"/>
</dbReference>
<evidence type="ECO:0000256" key="21">
    <source>
        <dbReference type="ARBA" id="ARBA00048597"/>
    </source>
</evidence>
<dbReference type="EC" id="3.5.1.114" evidence="9"/>
<dbReference type="Gene3D" id="1.10.150.900">
    <property type="match status" value="1"/>
</dbReference>
<dbReference type="FunFam" id="1.10.150.900:FF:000003">
    <property type="entry name" value="N-fatty-acyl-amino acid synthase/hydrolase PM20D1"/>
    <property type="match status" value="1"/>
</dbReference>
<comment type="similarity">
    <text evidence="2">Belongs to the peptidase M20A family.</text>
</comment>
<dbReference type="GO" id="GO:0043604">
    <property type="term" value="P:amide biosynthetic process"/>
    <property type="evidence" value="ECO:0007669"/>
    <property type="project" value="Ensembl"/>
</dbReference>
<dbReference type="GO" id="GO:0006520">
    <property type="term" value="P:amino acid metabolic process"/>
    <property type="evidence" value="ECO:0007669"/>
    <property type="project" value="Ensembl"/>
</dbReference>
<dbReference type="HOGENOM" id="CLU_021802_11_1_1"/>
<comment type="catalytic activity">
    <reaction evidence="24">
        <text>N-(9Z-octadecenoyl)-L-leucine + H2O = L-leucine + (9Z)-octadecenoate</text>
        <dbReference type="Rhea" id="RHEA:51360"/>
        <dbReference type="ChEBI" id="CHEBI:15377"/>
        <dbReference type="ChEBI" id="CHEBI:30823"/>
        <dbReference type="ChEBI" id="CHEBI:57427"/>
        <dbReference type="ChEBI" id="CHEBI:134035"/>
    </reaction>
    <physiologicalReaction direction="left-to-right" evidence="24">
        <dbReference type="Rhea" id="RHEA:51361"/>
    </physiologicalReaction>
    <physiologicalReaction direction="right-to-left" evidence="24">
        <dbReference type="Rhea" id="RHEA:51362"/>
    </physiologicalReaction>
</comment>
<dbReference type="EC" id="3.5.1.14" evidence="3"/>
<name>G3STW7_LOXAF</name>
<evidence type="ECO:0000256" key="5">
    <source>
        <dbReference type="ARBA" id="ARBA00022723"/>
    </source>
</evidence>
<evidence type="ECO:0000256" key="24">
    <source>
        <dbReference type="ARBA" id="ARBA00048827"/>
    </source>
</evidence>
<dbReference type="GO" id="GO:0006508">
    <property type="term" value="P:proteolysis"/>
    <property type="evidence" value="ECO:0007669"/>
    <property type="project" value="UniProtKB-KW"/>
</dbReference>
<sequence length="511" mass="56688">MARRCLYLLALGGVLLLGIATFSRSKGLRRSLRGAASRIPSQFSEEERVDMKRRFSISDCLTLTGAIQIPTVSFTSEDYNTTALAEFGEYIYKVFPTVFSTSFIQHEVVGGYSHLFTVQGSDPSLQPYLLLAHIDVVPAPAEGWKVPPFSGLEHDGFIWGRGTLDNKNSVMAILQALELLLIRDYIPQRPFFIALGHDEEVSGKNGARKISTLLQARGVQLAFVVDEGSFILDGFIPNVKKPFAQIAVAEKGSINLMLQVNVTPGHSSAPQKETSIGILAAAVSRLEQTPLPNMFGDGPLKTTLELLANEFSFPTNIILSNLWLFWPFVRRFLERNHITNALVRTTTALTMFNAGIKVNVIPSVAQAVVNFRIHPAQTVQEVLELVKNIVADDRVQLHVLSAFDPEPVSPSDNQALGYQLLRHTIHSVFPEVSIVAPGTCIGNTDSRHYKNLSNGIYRFNPFYLRPQDFTGIHGLNEKISVQAYETHVKFIFELIQNADTVRVSVPHVHEL</sequence>
<comment type="catalytic activity">
    <reaction evidence="27">
        <text>N-(5Z,8Z,11Z,14Z-eicosatetraenoyl)-L-serine + H2O = (5Z,8Z,11Z,14Z)-eicosatetraenoate + L-serine</text>
        <dbReference type="Rhea" id="RHEA:64116"/>
        <dbReference type="ChEBI" id="CHEBI:15377"/>
        <dbReference type="ChEBI" id="CHEBI:32395"/>
        <dbReference type="ChEBI" id="CHEBI:33384"/>
        <dbReference type="ChEBI" id="CHEBI:149697"/>
    </reaction>
    <physiologicalReaction direction="left-to-right" evidence="27">
        <dbReference type="Rhea" id="RHEA:64117"/>
    </physiologicalReaction>
    <physiologicalReaction direction="right-to-left" evidence="27">
        <dbReference type="Rhea" id="RHEA:64118"/>
    </physiologicalReaction>
</comment>
<evidence type="ECO:0000256" key="11">
    <source>
        <dbReference type="ARBA" id="ARBA00047450"/>
    </source>
</evidence>
<evidence type="ECO:0000256" key="16">
    <source>
        <dbReference type="ARBA" id="ARBA00047879"/>
    </source>
</evidence>
<comment type="catalytic activity">
    <reaction evidence="12">
        <text>N-(4Z,7Z,10Z,13Z,16Z,19Z-docosahexaenoyl)-L-phenylalanine + H2O = (4Z,7Z,10Z,13Z,16Z,19Z)-docosahexaenoate + L-phenylalanine</text>
        <dbReference type="Rhea" id="RHEA:64132"/>
        <dbReference type="ChEBI" id="CHEBI:15377"/>
        <dbReference type="ChEBI" id="CHEBI:58095"/>
        <dbReference type="ChEBI" id="CHEBI:77016"/>
        <dbReference type="ChEBI" id="CHEBI:149701"/>
    </reaction>
    <physiologicalReaction direction="left-to-right" evidence="12">
        <dbReference type="Rhea" id="RHEA:64133"/>
    </physiologicalReaction>
</comment>
<comment type="catalytic activity">
    <reaction evidence="13">
        <text>N-octadecanoyl-L-phenylalanine + H2O = octadecanoate + L-phenylalanine</text>
        <dbReference type="Rhea" id="RHEA:64128"/>
        <dbReference type="ChEBI" id="CHEBI:15377"/>
        <dbReference type="ChEBI" id="CHEBI:25629"/>
        <dbReference type="ChEBI" id="CHEBI:58095"/>
        <dbReference type="ChEBI" id="CHEBI:149700"/>
    </reaction>
    <physiologicalReaction direction="left-to-right" evidence="13">
        <dbReference type="Rhea" id="RHEA:64129"/>
    </physiologicalReaction>
</comment>
<evidence type="ECO:0000256" key="15">
    <source>
        <dbReference type="ARBA" id="ARBA00047874"/>
    </source>
</evidence>
<keyword evidence="6" id="KW-0378">Hydrolase</keyword>
<comment type="catalytic activity">
    <reaction evidence="18">
        <text>N-(9Z-octadecenoyl)-L-asparagine + H2O = L-asparagine + (9Z)-octadecenoate</text>
        <dbReference type="Rhea" id="RHEA:64136"/>
        <dbReference type="ChEBI" id="CHEBI:15377"/>
        <dbReference type="ChEBI" id="CHEBI:30823"/>
        <dbReference type="ChEBI" id="CHEBI:58048"/>
        <dbReference type="ChEBI" id="CHEBI:149730"/>
    </reaction>
    <physiologicalReaction direction="left-to-right" evidence="18">
        <dbReference type="Rhea" id="RHEA:64137"/>
    </physiologicalReaction>
</comment>
<dbReference type="InterPro" id="IPR047177">
    <property type="entry name" value="Pept_M20A"/>
</dbReference>
<evidence type="ECO:0000256" key="14">
    <source>
        <dbReference type="ARBA" id="ARBA00047866"/>
    </source>
</evidence>
<dbReference type="Gene3D" id="3.30.70.360">
    <property type="match status" value="1"/>
</dbReference>
<dbReference type="PANTHER" id="PTHR45962:SF1">
    <property type="entry name" value="N-FATTY-ACYL-AMINO ACID SYNTHASE_HYDROLASE PM20D1"/>
    <property type="match status" value="1"/>
</dbReference>
<feature type="domain" description="Peptidase M20 dimerisation" evidence="31">
    <location>
        <begin position="248"/>
        <end position="392"/>
    </location>
</feature>
<evidence type="ECO:0000256" key="12">
    <source>
        <dbReference type="ARBA" id="ARBA00047567"/>
    </source>
</evidence>
<dbReference type="InParanoid" id="G3STW7"/>
<evidence type="ECO:0000259" key="31">
    <source>
        <dbReference type="Pfam" id="PF07687"/>
    </source>
</evidence>
<comment type="catalytic activity">
    <reaction evidence="16">
        <text>N-hexadecanoyl-L-phenylalanine + H2O = hexadecanoate + L-phenylalanine</text>
        <dbReference type="Rhea" id="RHEA:64124"/>
        <dbReference type="ChEBI" id="CHEBI:7896"/>
        <dbReference type="ChEBI" id="CHEBI:15377"/>
        <dbReference type="ChEBI" id="CHEBI:58095"/>
        <dbReference type="ChEBI" id="CHEBI:149699"/>
    </reaction>
    <physiologicalReaction direction="left-to-right" evidence="16">
        <dbReference type="Rhea" id="RHEA:64125"/>
    </physiologicalReaction>
</comment>
<reference evidence="32" key="2">
    <citation type="submission" date="2025-08" db="UniProtKB">
        <authorList>
            <consortium name="Ensembl"/>
        </authorList>
    </citation>
    <scope>IDENTIFICATION</scope>
    <source>
        <strain evidence="32">Isolate ISIS603380</strain>
    </source>
</reference>
<keyword evidence="5" id="KW-0479">Metal-binding</keyword>
<evidence type="ECO:0000313" key="32">
    <source>
        <dbReference type="Ensembl" id="ENSLAFP00000003547.3"/>
    </source>
</evidence>
<comment type="catalytic activity">
    <reaction evidence="22">
        <text>N-(9Z-octadecenoyl)-L-glutamine + H2O = L-glutamine + (9Z)-octadecenoate</text>
        <dbReference type="Rhea" id="RHEA:51356"/>
        <dbReference type="ChEBI" id="CHEBI:15377"/>
        <dbReference type="ChEBI" id="CHEBI:30823"/>
        <dbReference type="ChEBI" id="CHEBI:58359"/>
        <dbReference type="ChEBI" id="CHEBI:134033"/>
    </reaction>
    <physiologicalReaction direction="left-to-right" evidence="22">
        <dbReference type="Rhea" id="RHEA:51357"/>
    </physiologicalReaction>
</comment>
<evidence type="ECO:0000256" key="30">
    <source>
        <dbReference type="ARBA" id="ARBA00079007"/>
    </source>
</evidence>
<evidence type="ECO:0000256" key="28">
    <source>
        <dbReference type="ARBA" id="ARBA00049457"/>
    </source>
</evidence>
<dbReference type="GO" id="GO:0097009">
    <property type="term" value="P:energy homeostasis"/>
    <property type="evidence" value="ECO:0007669"/>
    <property type="project" value="Ensembl"/>
</dbReference>
<protein>
    <recommendedName>
        <fullName evidence="29">N-fatty-acyl-amino acid synthase/hydrolase PM20D1</fullName>
        <ecNumber evidence="9">3.5.1.114</ecNumber>
        <ecNumber evidence="3">3.5.1.14</ecNumber>
    </recommendedName>
    <alternativeName>
        <fullName evidence="30">Peptidase M20 domain-containing protein 1</fullName>
    </alternativeName>
</protein>
<dbReference type="Gene3D" id="3.40.630.10">
    <property type="entry name" value="Zn peptidases"/>
    <property type="match status" value="1"/>
</dbReference>
<evidence type="ECO:0000256" key="4">
    <source>
        <dbReference type="ARBA" id="ARBA00022670"/>
    </source>
</evidence>
<dbReference type="CDD" id="cd05674">
    <property type="entry name" value="M20_yscS"/>
    <property type="match status" value="1"/>
</dbReference>
<dbReference type="GeneTree" id="ENSGT00940000156659"/>
<comment type="catalytic activity">
    <reaction evidence="15">
        <text>(5Z,8Z,11Z,14Z)-eicosatetraenoate + L-phenylalanine = N-(5Z,8Z,11Z,14Z-eicosatetraenoyl)-L-phenylalanine + H2O</text>
        <dbReference type="Rhea" id="RHEA:51312"/>
        <dbReference type="ChEBI" id="CHEBI:15377"/>
        <dbReference type="ChEBI" id="CHEBI:32395"/>
        <dbReference type="ChEBI" id="CHEBI:58095"/>
        <dbReference type="ChEBI" id="CHEBI:134022"/>
    </reaction>
    <physiologicalReaction direction="left-to-right" evidence="15">
        <dbReference type="Rhea" id="RHEA:51313"/>
    </physiologicalReaction>
    <physiologicalReaction direction="right-to-left" evidence="15">
        <dbReference type="Rhea" id="RHEA:51314"/>
    </physiologicalReaction>
</comment>
<comment type="catalytic activity">
    <reaction evidence="20">
        <text>an N-acyl-L-amino acid + H2O = an L-alpha-amino acid + a carboxylate</text>
        <dbReference type="Rhea" id="RHEA:15565"/>
        <dbReference type="ChEBI" id="CHEBI:15377"/>
        <dbReference type="ChEBI" id="CHEBI:29067"/>
        <dbReference type="ChEBI" id="CHEBI:59869"/>
        <dbReference type="ChEBI" id="CHEBI:59874"/>
        <dbReference type="EC" id="3.5.1.14"/>
    </reaction>
    <physiologicalReaction direction="left-to-right" evidence="20">
        <dbReference type="Rhea" id="RHEA:15566"/>
    </physiologicalReaction>
    <physiologicalReaction direction="right-to-left" evidence="20">
        <dbReference type="Rhea" id="RHEA:15567"/>
    </physiologicalReaction>
</comment>
<evidence type="ECO:0000256" key="23">
    <source>
        <dbReference type="ARBA" id="ARBA00048822"/>
    </source>
</evidence>
<dbReference type="GO" id="GO:0005615">
    <property type="term" value="C:extracellular space"/>
    <property type="evidence" value="ECO:0007669"/>
    <property type="project" value="Ensembl"/>
</dbReference>
<evidence type="ECO:0000256" key="25">
    <source>
        <dbReference type="ARBA" id="ARBA00048840"/>
    </source>
</evidence>
<evidence type="ECO:0000256" key="7">
    <source>
        <dbReference type="ARBA" id="ARBA00022833"/>
    </source>
</evidence>
<comment type="catalytic activity">
    <reaction evidence="11">
        <text>(9Z)-octadecenoate + glycine = N-(9Z-octadecenoyl)glycine + H2O</text>
        <dbReference type="Rhea" id="RHEA:51316"/>
        <dbReference type="ChEBI" id="CHEBI:15377"/>
        <dbReference type="ChEBI" id="CHEBI:30823"/>
        <dbReference type="ChEBI" id="CHEBI:57305"/>
        <dbReference type="ChEBI" id="CHEBI:133992"/>
    </reaction>
    <physiologicalReaction direction="right-to-left" evidence="11">
        <dbReference type="Rhea" id="RHEA:51318"/>
    </physiologicalReaction>
</comment>
<dbReference type="GO" id="GO:0046872">
    <property type="term" value="F:metal ion binding"/>
    <property type="evidence" value="ECO:0007669"/>
    <property type="project" value="UniProtKB-KW"/>
</dbReference>
<accession>G3STW7</accession>
<comment type="function">
    <text evidence="10">Secreted enzyme that regulates the endogenous N-fatty acyl amino acid (NAAs) tissue and circulating levels by functioning as a bidirectional NAA synthase/hydrolase. It condenses free fatty acids and free amino acids to generate NAAs and bidirectionally catalyzes the reverse hydrolysis reaction. Some of these NAAs stimulate oxidative metabolism via mitochondrial uncoupling, increasing energy expenditure in a UPC1-independent manner. Thereby, this secreted protein may indirectly regulate whole body energy expenditure. PM20D1 circulates in tight association with both low- and high-density (LDL and HDL,respectively) lipoprotein particles.</text>
</comment>
<dbReference type="InterPro" id="IPR036264">
    <property type="entry name" value="Bact_exopeptidase_dim_dom"/>
</dbReference>
<evidence type="ECO:0000256" key="8">
    <source>
        <dbReference type="ARBA" id="ARBA00034698"/>
    </source>
</evidence>
<comment type="catalytic activity">
    <reaction evidence="14">
        <text>N-(9Z-octadecenoyl)-L-tyrosine + H2O = L-tyrosine + (9Z)-octadecenoate</text>
        <dbReference type="Rhea" id="RHEA:64184"/>
        <dbReference type="ChEBI" id="CHEBI:15377"/>
        <dbReference type="ChEBI" id="CHEBI:30823"/>
        <dbReference type="ChEBI" id="CHEBI:58315"/>
        <dbReference type="ChEBI" id="CHEBI:149734"/>
    </reaction>
    <physiologicalReaction direction="left-to-right" evidence="14">
        <dbReference type="Rhea" id="RHEA:64185"/>
    </physiologicalReaction>
</comment>
<evidence type="ECO:0000256" key="26">
    <source>
        <dbReference type="ARBA" id="ARBA00048879"/>
    </source>
</evidence>
<dbReference type="PANTHER" id="PTHR45962">
    <property type="entry name" value="N-FATTY-ACYL-AMINO ACID SYNTHASE/HYDROLASE PM20D1"/>
    <property type="match status" value="1"/>
</dbReference>
<dbReference type="InterPro" id="IPR011650">
    <property type="entry name" value="Peptidase_M20_dimer"/>
</dbReference>
<reference evidence="32 33" key="1">
    <citation type="submission" date="2009-06" db="EMBL/GenBank/DDBJ databases">
        <title>The Genome Sequence of Loxodonta africana (African elephant).</title>
        <authorList>
            <person name="Di Palma F."/>
            <person name="Heiman D."/>
            <person name="Young S."/>
            <person name="Johnson J."/>
            <person name="Lander E.S."/>
            <person name="Lindblad-Toh K."/>
        </authorList>
    </citation>
    <scope>NUCLEOTIDE SEQUENCE [LARGE SCALE GENOMIC DNA]</scope>
    <source>
        <strain evidence="32 33">Isolate ISIS603380</strain>
    </source>
</reference>
<dbReference type="GO" id="GO:0008233">
    <property type="term" value="F:peptidase activity"/>
    <property type="evidence" value="ECO:0007669"/>
    <property type="project" value="UniProtKB-KW"/>
</dbReference>
<comment type="catalytic activity">
    <reaction evidence="21">
        <text>N-(9Z-octadecenoyl)-L-serine + H2O = L-serine + (9Z)-octadecenoate</text>
        <dbReference type="Rhea" id="RHEA:51352"/>
        <dbReference type="ChEBI" id="CHEBI:15377"/>
        <dbReference type="ChEBI" id="CHEBI:30823"/>
        <dbReference type="ChEBI" id="CHEBI:33384"/>
        <dbReference type="ChEBI" id="CHEBI:134031"/>
    </reaction>
    <physiologicalReaction direction="left-to-right" evidence="21">
        <dbReference type="Rhea" id="RHEA:51353"/>
    </physiologicalReaction>
</comment>
<dbReference type="FunFam" id="3.40.630.10:FF:000027">
    <property type="entry name" value="N-fatty-acyl-amino acid synthase/hydrolase PM20D1"/>
    <property type="match status" value="1"/>
</dbReference>
<evidence type="ECO:0000256" key="13">
    <source>
        <dbReference type="ARBA" id="ARBA00047723"/>
    </source>
</evidence>
<dbReference type="eggNOG" id="KOG2275">
    <property type="taxonomic scope" value="Eukaryota"/>
</dbReference>
<comment type="catalytic activity">
    <reaction evidence="19">
        <text>N-(5Z,8Z,11Z,14Z)-eicosatetraenoyl-glycine + H2O = (5Z,8Z,11Z,14Z)-eicosatetraenoate + glycine</text>
        <dbReference type="Rhea" id="RHEA:64108"/>
        <dbReference type="ChEBI" id="CHEBI:15377"/>
        <dbReference type="ChEBI" id="CHEBI:32395"/>
        <dbReference type="ChEBI" id="CHEBI:57305"/>
        <dbReference type="ChEBI" id="CHEBI:59002"/>
    </reaction>
    <physiologicalReaction direction="left-to-right" evidence="19">
        <dbReference type="Rhea" id="RHEA:64109"/>
    </physiologicalReaction>
    <physiologicalReaction direction="right-to-left" evidence="19">
        <dbReference type="Rhea" id="RHEA:64110"/>
    </physiologicalReaction>
</comment>
<evidence type="ECO:0000256" key="1">
    <source>
        <dbReference type="ARBA" id="ARBA00004872"/>
    </source>
</evidence>
<evidence type="ECO:0000256" key="27">
    <source>
        <dbReference type="ARBA" id="ARBA00049100"/>
    </source>
</evidence>
<dbReference type="AlphaFoldDB" id="G3STW7"/>
<evidence type="ECO:0000256" key="20">
    <source>
        <dbReference type="ARBA" id="ARBA00048579"/>
    </source>
</evidence>
<dbReference type="Ensembl" id="ENSLAFT00000004254.3">
    <property type="protein sequence ID" value="ENSLAFP00000003547.3"/>
    <property type="gene ID" value="ENSLAFG00000004254.3"/>
</dbReference>
<evidence type="ECO:0000256" key="29">
    <source>
        <dbReference type="ARBA" id="ARBA00069960"/>
    </source>
</evidence>
<dbReference type="SUPFAM" id="SSF53187">
    <property type="entry name" value="Zn-dependent exopeptidases"/>
    <property type="match status" value="1"/>
</dbReference>
<dbReference type="GO" id="GO:0043605">
    <property type="term" value="P:amide catabolic process"/>
    <property type="evidence" value="ECO:0007669"/>
    <property type="project" value="Ensembl"/>
</dbReference>
<evidence type="ECO:0000256" key="17">
    <source>
        <dbReference type="ARBA" id="ARBA00048145"/>
    </source>
</evidence>
<comment type="catalytic activity">
    <reaction evidence="23">
        <text>N-(9Z-octadecenoyl)-L-tryptophan + H2O = L-tryptophan + (9Z)-octadecenoate</text>
        <dbReference type="Rhea" id="RHEA:64176"/>
        <dbReference type="ChEBI" id="CHEBI:15377"/>
        <dbReference type="ChEBI" id="CHEBI:30823"/>
        <dbReference type="ChEBI" id="CHEBI:57912"/>
        <dbReference type="ChEBI" id="CHEBI:149733"/>
    </reaction>
    <physiologicalReaction direction="left-to-right" evidence="23">
        <dbReference type="Rhea" id="RHEA:64177"/>
    </physiologicalReaction>
</comment>
<comment type="catalytic activity">
    <reaction evidence="28">
        <text>N-(9Z-octadecenoyl)-L-lysine + H2O = L-lysine + (9Z)-octadecenoate</text>
        <dbReference type="Rhea" id="RHEA:64192"/>
        <dbReference type="ChEBI" id="CHEBI:15377"/>
        <dbReference type="ChEBI" id="CHEBI:30823"/>
        <dbReference type="ChEBI" id="CHEBI:32551"/>
        <dbReference type="ChEBI" id="CHEBI:149731"/>
    </reaction>
    <physiologicalReaction direction="left-to-right" evidence="28">
        <dbReference type="Rhea" id="RHEA:64193"/>
    </physiologicalReaction>
</comment>
<gene>
    <name evidence="32" type="primary">PM20D1</name>
</gene>
<comment type="pathway">
    <text evidence="1">Lipid metabolism; fatty acid metabolism.</text>
</comment>
<dbReference type="Pfam" id="PF01546">
    <property type="entry name" value="Peptidase_M20"/>
    <property type="match status" value="1"/>
</dbReference>
<evidence type="ECO:0000256" key="6">
    <source>
        <dbReference type="ARBA" id="ARBA00022801"/>
    </source>
</evidence>
<dbReference type="GO" id="GO:0004046">
    <property type="term" value="F:aminoacylase activity"/>
    <property type="evidence" value="ECO:0007669"/>
    <property type="project" value="UniProtKB-EC"/>
</dbReference>
<organism evidence="32 33">
    <name type="scientific">Loxodonta africana</name>
    <name type="common">African elephant</name>
    <dbReference type="NCBI Taxonomy" id="9785"/>
    <lineage>
        <taxon>Eukaryota</taxon>
        <taxon>Metazoa</taxon>
        <taxon>Chordata</taxon>
        <taxon>Craniata</taxon>
        <taxon>Vertebrata</taxon>
        <taxon>Euteleostomi</taxon>
        <taxon>Mammalia</taxon>
        <taxon>Eutheria</taxon>
        <taxon>Afrotheria</taxon>
        <taxon>Proboscidea</taxon>
        <taxon>Elephantidae</taxon>
        <taxon>Loxodonta</taxon>
    </lineage>
</organism>
<evidence type="ECO:0000256" key="10">
    <source>
        <dbReference type="ARBA" id="ARBA00046147"/>
    </source>
</evidence>
<comment type="pathway">
    <text evidence="8">Amino-acid metabolism.</text>
</comment>
<reference evidence="32" key="3">
    <citation type="submission" date="2025-09" db="UniProtKB">
        <authorList>
            <consortium name="Ensembl"/>
        </authorList>
    </citation>
    <scope>IDENTIFICATION</scope>
    <source>
        <strain evidence="32">Isolate ISIS603380</strain>
    </source>
</reference>
<dbReference type="SUPFAM" id="SSF55031">
    <property type="entry name" value="Bacterial exopeptidase dimerisation domain"/>
    <property type="match status" value="1"/>
</dbReference>
<comment type="catalytic activity">
    <reaction evidence="25">
        <text>an N-acyl-aromatic L-alpha-amino acid + H2O = an aromatic L-alpha-amino acid + a carboxylate</text>
        <dbReference type="Rhea" id="RHEA:54184"/>
        <dbReference type="ChEBI" id="CHEBI:15377"/>
        <dbReference type="ChEBI" id="CHEBI:29067"/>
        <dbReference type="ChEBI" id="CHEBI:84824"/>
        <dbReference type="ChEBI" id="CHEBI:138093"/>
        <dbReference type="EC" id="3.5.1.114"/>
    </reaction>
    <physiologicalReaction direction="left-to-right" evidence="25">
        <dbReference type="Rhea" id="RHEA:54185"/>
    </physiologicalReaction>
    <physiologicalReaction direction="right-to-left" evidence="25">
        <dbReference type="Rhea" id="RHEA:54186"/>
    </physiologicalReaction>
</comment>
<comment type="catalytic activity">
    <reaction evidence="17">
        <text>N-(9Z-octadecenoyl)-L-methionine + H2O = (9Z)-octadecenoate + L-methionine</text>
        <dbReference type="Rhea" id="RHEA:64144"/>
        <dbReference type="ChEBI" id="CHEBI:15377"/>
        <dbReference type="ChEBI" id="CHEBI:30823"/>
        <dbReference type="ChEBI" id="CHEBI:57844"/>
        <dbReference type="ChEBI" id="CHEBI:149732"/>
    </reaction>
    <physiologicalReaction direction="left-to-right" evidence="17">
        <dbReference type="Rhea" id="RHEA:64145"/>
    </physiologicalReaction>
</comment>
<dbReference type="InterPro" id="IPR002933">
    <property type="entry name" value="Peptidase_M20"/>
</dbReference>
<dbReference type="MEROPS" id="M20.011"/>
<keyword evidence="33" id="KW-1185">Reference proteome</keyword>
<evidence type="ECO:0000256" key="9">
    <source>
        <dbReference type="ARBA" id="ARBA00034807"/>
    </source>
</evidence>
<keyword evidence="4" id="KW-0645">Protease</keyword>
<dbReference type="GO" id="GO:1990845">
    <property type="term" value="P:adaptive thermogenesis"/>
    <property type="evidence" value="ECO:0007669"/>
    <property type="project" value="Ensembl"/>
</dbReference>